<dbReference type="CDD" id="cd03586">
    <property type="entry name" value="PolY_Pol_IV_kappa"/>
    <property type="match status" value="1"/>
</dbReference>
<comment type="cofactor">
    <cofactor evidence="16">
        <name>Mg(2+)</name>
        <dbReference type="ChEBI" id="CHEBI:18420"/>
    </cofactor>
    <text evidence="16">Binds 2 magnesium ions per subunit.</text>
</comment>
<dbReference type="NCBIfam" id="NF003015">
    <property type="entry name" value="PRK03858.1"/>
    <property type="match status" value="1"/>
</dbReference>
<evidence type="ECO:0000256" key="4">
    <source>
        <dbReference type="ARBA" id="ARBA00022457"/>
    </source>
</evidence>
<dbReference type="InterPro" id="IPR036775">
    <property type="entry name" value="DNA_pol_Y-fam_lit_finger_sf"/>
</dbReference>
<gene>
    <name evidence="16" type="primary">dinB</name>
    <name evidence="19" type="ordered locus">A2cp1_0159</name>
</gene>
<dbReference type="GO" id="GO:0006261">
    <property type="term" value="P:DNA-templated DNA replication"/>
    <property type="evidence" value="ECO:0007669"/>
    <property type="project" value="UniProtKB-UniRule"/>
</dbReference>
<evidence type="ECO:0000259" key="18">
    <source>
        <dbReference type="PROSITE" id="PS50173"/>
    </source>
</evidence>
<dbReference type="InterPro" id="IPR022880">
    <property type="entry name" value="DNApol_IV"/>
</dbReference>
<feature type="binding site" evidence="16">
    <location>
        <position position="16"/>
    </location>
    <ligand>
        <name>Mg(2+)</name>
        <dbReference type="ChEBI" id="CHEBI:18420"/>
    </ligand>
</feature>
<feature type="domain" description="UmuC" evidence="18">
    <location>
        <begin position="12"/>
        <end position="192"/>
    </location>
</feature>
<evidence type="ECO:0000256" key="5">
    <source>
        <dbReference type="ARBA" id="ARBA00022490"/>
    </source>
</evidence>
<keyword evidence="7 16" id="KW-0548">Nucleotidyltransferase</keyword>
<evidence type="ECO:0000256" key="15">
    <source>
        <dbReference type="ARBA" id="ARBA00049244"/>
    </source>
</evidence>
<dbReference type="InterPro" id="IPR043502">
    <property type="entry name" value="DNA/RNA_pol_sf"/>
</dbReference>
<name>B8J8S0_ANAD2</name>
<comment type="subunit">
    <text evidence="3 16">Monomer.</text>
</comment>
<dbReference type="PANTHER" id="PTHR11076">
    <property type="entry name" value="DNA REPAIR POLYMERASE UMUC / TRANSFERASE FAMILY MEMBER"/>
    <property type="match status" value="1"/>
</dbReference>
<keyword evidence="12 16" id="KW-0239">DNA-directed DNA polymerase</keyword>
<comment type="similarity">
    <text evidence="2 16">Belongs to the DNA polymerase type-Y family.</text>
</comment>
<keyword evidence="6 16" id="KW-0808">Transferase</keyword>
<evidence type="ECO:0000256" key="2">
    <source>
        <dbReference type="ARBA" id="ARBA00010945"/>
    </source>
</evidence>
<dbReference type="Gene3D" id="3.30.70.270">
    <property type="match status" value="1"/>
</dbReference>
<feature type="region of interest" description="Disordered" evidence="17">
    <location>
        <begin position="391"/>
        <end position="418"/>
    </location>
</feature>
<dbReference type="PROSITE" id="PS50173">
    <property type="entry name" value="UMUC"/>
    <property type="match status" value="1"/>
</dbReference>
<evidence type="ECO:0000256" key="12">
    <source>
        <dbReference type="ARBA" id="ARBA00022932"/>
    </source>
</evidence>
<dbReference type="InterPro" id="IPR043128">
    <property type="entry name" value="Rev_trsase/Diguanyl_cyclase"/>
</dbReference>
<dbReference type="KEGG" id="acp:A2cp1_0159"/>
<dbReference type="EMBL" id="CP001359">
    <property type="protein sequence ID" value="ACL63518.1"/>
    <property type="molecule type" value="Genomic_DNA"/>
</dbReference>
<dbReference type="GO" id="GO:0000287">
    <property type="term" value="F:magnesium ion binding"/>
    <property type="evidence" value="ECO:0007669"/>
    <property type="project" value="UniProtKB-UniRule"/>
</dbReference>
<dbReference type="Gene3D" id="1.10.150.20">
    <property type="entry name" value="5' to 3' exonuclease, C-terminal subdomain"/>
    <property type="match status" value="1"/>
</dbReference>
<dbReference type="GO" id="GO:0005829">
    <property type="term" value="C:cytosol"/>
    <property type="evidence" value="ECO:0007669"/>
    <property type="project" value="TreeGrafter"/>
</dbReference>
<dbReference type="FunFam" id="3.30.1490.100:FF:000004">
    <property type="entry name" value="DNA polymerase IV"/>
    <property type="match status" value="1"/>
</dbReference>
<dbReference type="GO" id="GO:0042276">
    <property type="term" value="P:error-prone translesion synthesis"/>
    <property type="evidence" value="ECO:0007669"/>
    <property type="project" value="TreeGrafter"/>
</dbReference>
<keyword evidence="11 16" id="KW-0460">Magnesium</keyword>
<evidence type="ECO:0000256" key="7">
    <source>
        <dbReference type="ARBA" id="ARBA00022695"/>
    </source>
</evidence>
<dbReference type="GO" id="GO:0009432">
    <property type="term" value="P:SOS response"/>
    <property type="evidence" value="ECO:0007669"/>
    <property type="project" value="TreeGrafter"/>
</dbReference>
<evidence type="ECO:0000256" key="14">
    <source>
        <dbReference type="ARBA" id="ARBA00023204"/>
    </source>
</evidence>
<keyword evidence="4 16" id="KW-0515">Mutator protein</keyword>
<dbReference type="GO" id="GO:0003684">
    <property type="term" value="F:damaged DNA binding"/>
    <property type="evidence" value="ECO:0007669"/>
    <property type="project" value="InterPro"/>
</dbReference>
<dbReference type="Pfam" id="PF11799">
    <property type="entry name" value="IMS_C"/>
    <property type="match status" value="1"/>
</dbReference>
<feature type="active site" evidence="16">
    <location>
        <position position="111"/>
    </location>
</feature>
<dbReference type="NCBIfam" id="NF002677">
    <property type="entry name" value="PRK02406.1"/>
    <property type="match status" value="1"/>
</dbReference>
<dbReference type="HAMAP" id="MF_01113">
    <property type="entry name" value="DNApol_IV"/>
    <property type="match status" value="1"/>
</dbReference>
<dbReference type="SUPFAM" id="SSF100879">
    <property type="entry name" value="Lesion bypass DNA polymerase (Y-family), little finger domain"/>
    <property type="match status" value="1"/>
</dbReference>
<evidence type="ECO:0000313" key="19">
    <source>
        <dbReference type="EMBL" id="ACL63518.1"/>
    </source>
</evidence>
<dbReference type="HOGENOM" id="CLU_012348_1_0_7"/>
<dbReference type="InterPro" id="IPR024728">
    <property type="entry name" value="PolY_HhH_motif"/>
</dbReference>
<dbReference type="Proteomes" id="UP000007089">
    <property type="component" value="Chromosome"/>
</dbReference>
<evidence type="ECO:0000256" key="9">
    <source>
        <dbReference type="ARBA" id="ARBA00022723"/>
    </source>
</evidence>
<comment type="subcellular location">
    <subcellularLocation>
        <location evidence="1 16">Cytoplasm</location>
    </subcellularLocation>
</comment>
<dbReference type="GO" id="GO:0003887">
    <property type="term" value="F:DNA-directed DNA polymerase activity"/>
    <property type="evidence" value="ECO:0007669"/>
    <property type="project" value="UniProtKB-UniRule"/>
</dbReference>
<evidence type="ECO:0000256" key="3">
    <source>
        <dbReference type="ARBA" id="ARBA00011245"/>
    </source>
</evidence>
<keyword evidence="14 16" id="KW-0234">DNA repair</keyword>
<dbReference type="InterPro" id="IPR001126">
    <property type="entry name" value="UmuC"/>
</dbReference>
<feature type="binding site" evidence="16">
    <location>
        <position position="110"/>
    </location>
    <ligand>
        <name>Mg(2+)</name>
        <dbReference type="ChEBI" id="CHEBI:18420"/>
    </ligand>
</feature>
<evidence type="ECO:0000256" key="6">
    <source>
        <dbReference type="ARBA" id="ARBA00022679"/>
    </source>
</evidence>
<dbReference type="EC" id="2.7.7.7" evidence="16"/>
<dbReference type="Pfam" id="PF11798">
    <property type="entry name" value="IMS_HHH"/>
    <property type="match status" value="1"/>
</dbReference>
<dbReference type="SUPFAM" id="SSF56672">
    <property type="entry name" value="DNA/RNA polymerases"/>
    <property type="match status" value="1"/>
</dbReference>
<protein>
    <recommendedName>
        <fullName evidence="16">DNA polymerase IV</fullName>
        <shortName evidence="16">Pol IV</shortName>
        <ecNumber evidence="16">2.7.7.7</ecNumber>
    </recommendedName>
</protein>
<keyword evidence="13 16" id="KW-0238">DNA-binding</keyword>
<feature type="site" description="Substrate discrimination" evidence="16">
    <location>
        <position position="21"/>
    </location>
</feature>
<keyword evidence="8 16" id="KW-0235">DNA replication</keyword>
<dbReference type="FunFam" id="3.40.1170.60:FF:000001">
    <property type="entry name" value="DNA polymerase IV"/>
    <property type="match status" value="1"/>
</dbReference>
<dbReference type="PANTHER" id="PTHR11076:SF33">
    <property type="entry name" value="DNA POLYMERASE KAPPA"/>
    <property type="match status" value="1"/>
</dbReference>
<dbReference type="InterPro" id="IPR050116">
    <property type="entry name" value="DNA_polymerase-Y"/>
</dbReference>
<keyword evidence="9 16" id="KW-0479">Metal-binding</keyword>
<accession>B8J8S0</accession>
<dbReference type="AlphaFoldDB" id="B8J8S0"/>
<reference evidence="19" key="1">
    <citation type="submission" date="2009-01" db="EMBL/GenBank/DDBJ databases">
        <title>Complete sequence of Anaeromyxobacter dehalogenans 2CP-1.</title>
        <authorList>
            <consortium name="US DOE Joint Genome Institute"/>
            <person name="Lucas S."/>
            <person name="Copeland A."/>
            <person name="Lapidus A."/>
            <person name="Glavina del Rio T."/>
            <person name="Dalin E."/>
            <person name="Tice H."/>
            <person name="Bruce D."/>
            <person name="Goodwin L."/>
            <person name="Pitluck S."/>
            <person name="Saunders E."/>
            <person name="Brettin T."/>
            <person name="Detter J.C."/>
            <person name="Han C."/>
            <person name="Larimer F."/>
            <person name="Land M."/>
            <person name="Hauser L."/>
            <person name="Kyrpides N."/>
            <person name="Ovchinnikova G."/>
            <person name="Beliaev A.S."/>
            <person name="Richardson P."/>
        </authorList>
    </citation>
    <scope>NUCLEOTIDE SEQUENCE</scope>
    <source>
        <strain evidence="19">2CP-1</strain>
    </source>
</reference>
<evidence type="ECO:0000256" key="11">
    <source>
        <dbReference type="ARBA" id="ARBA00022842"/>
    </source>
</evidence>
<evidence type="ECO:0000256" key="13">
    <source>
        <dbReference type="ARBA" id="ARBA00023125"/>
    </source>
</evidence>
<evidence type="ECO:0000313" key="20">
    <source>
        <dbReference type="Proteomes" id="UP000007089"/>
    </source>
</evidence>
<dbReference type="GO" id="GO:0006281">
    <property type="term" value="P:DNA repair"/>
    <property type="evidence" value="ECO:0007669"/>
    <property type="project" value="UniProtKB-UniRule"/>
</dbReference>
<dbReference type="Gene3D" id="3.30.1490.100">
    <property type="entry name" value="DNA polymerase, Y-family, little finger domain"/>
    <property type="match status" value="1"/>
</dbReference>
<keyword evidence="5 16" id="KW-0963">Cytoplasm</keyword>
<comment type="function">
    <text evidence="16">Poorly processive, error-prone DNA polymerase involved in untargeted mutagenesis. Copies undamaged DNA at stalled replication forks, which arise in vivo from mismatched or misaligned primer ends. These misaligned primers can be extended by PolIV. Exhibits no 3'-5' exonuclease (proofreading) activity. May be involved in translesional synthesis, in conjunction with the beta clamp from PolIII.</text>
</comment>
<evidence type="ECO:0000256" key="8">
    <source>
        <dbReference type="ARBA" id="ARBA00022705"/>
    </source>
</evidence>
<organism evidence="19 20">
    <name type="scientific">Anaeromyxobacter dehalogenans (strain ATCC BAA-258 / DSM 21875 / 2CP-1)</name>
    <dbReference type="NCBI Taxonomy" id="455488"/>
    <lineage>
        <taxon>Bacteria</taxon>
        <taxon>Pseudomonadati</taxon>
        <taxon>Myxococcota</taxon>
        <taxon>Myxococcia</taxon>
        <taxon>Myxococcales</taxon>
        <taxon>Cystobacterineae</taxon>
        <taxon>Anaeromyxobacteraceae</taxon>
        <taxon>Anaeromyxobacter</taxon>
    </lineage>
</organism>
<evidence type="ECO:0000256" key="1">
    <source>
        <dbReference type="ARBA" id="ARBA00004496"/>
    </source>
</evidence>
<evidence type="ECO:0000256" key="16">
    <source>
        <dbReference type="HAMAP-Rule" id="MF_01113"/>
    </source>
</evidence>
<comment type="catalytic activity">
    <reaction evidence="15 16">
        <text>DNA(n) + a 2'-deoxyribonucleoside 5'-triphosphate = DNA(n+1) + diphosphate</text>
        <dbReference type="Rhea" id="RHEA:22508"/>
        <dbReference type="Rhea" id="RHEA-COMP:17339"/>
        <dbReference type="Rhea" id="RHEA-COMP:17340"/>
        <dbReference type="ChEBI" id="CHEBI:33019"/>
        <dbReference type="ChEBI" id="CHEBI:61560"/>
        <dbReference type="ChEBI" id="CHEBI:173112"/>
        <dbReference type="EC" id="2.7.7.7"/>
    </reaction>
</comment>
<dbReference type="Gene3D" id="3.40.1170.60">
    <property type="match status" value="1"/>
</dbReference>
<keyword evidence="10 16" id="KW-0227">DNA damage</keyword>
<dbReference type="RefSeq" id="WP_012631596.1">
    <property type="nucleotide sequence ID" value="NC_011891.1"/>
</dbReference>
<dbReference type="Pfam" id="PF00817">
    <property type="entry name" value="IMS"/>
    <property type="match status" value="1"/>
</dbReference>
<dbReference type="InterPro" id="IPR017961">
    <property type="entry name" value="DNA_pol_Y-fam_little_finger"/>
</dbReference>
<dbReference type="NCBIfam" id="NF002882">
    <property type="entry name" value="PRK03348.1"/>
    <property type="match status" value="1"/>
</dbReference>
<keyword evidence="20" id="KW-1185">Reference proteome</keyword>
<sequence length="418" mass="44463">MYRAMDPGPRTILHLDLDAFYASVEQLDHPELRGRPVIVGGTGNRGVVCAASYEARKFGVRSALPTARARRLCPDGVFLPPRFGRYSELSRRVFDVYRRYTPLVEPLSLDEAFLDVSASRALHGTGPEIARAIKVAVRGECGLAVSAGVAEVKMAAKIATDLGKPDGLVVVPAGGVAAFLAPLPVGRLWGVGEVTEATLRRIGVATIGDLARMPESALAAALGPNHARGLRALARGEDAREVVPDEEAKSVGAEDTFDHDLLGRTALERELLAQAGTVGRRLRAAGLAGHVVTLKVKYADFTLVTRRVTLERATDDDRAIFEAARAQLERVDLRRPVRLTGISVSGFAGDEERGQLGLFGGAPAPPPPEASRRKALNAALDALAGRFGEGAVTRADLAGRPPRRRHGDPGDGGEDPDR</sequence>
<evidence type="ECO:0000256" key="10">
    <source>
        <dbReference type="ARBA" id="ARBA00022763"/>
    </source>
</evidence>
<proteinExistence type="inferred from homology"/>
<evidence type="ECO:0000256" key="17">
    <source>
        <dbReference type="SAM" id="MobiDB-lite"/>
    </source>
</evidence>